<dbReference type="EMBL" id="JAURVH010001515">
    <property type="protein sequence ID" value="KAK5933224.1"/>
    <property type="molecule type" value="Genomic_DNA"/>
</dbReference>
<dbReference type="AlphaFoldDB" id="A0AAN8E4K4"/>
<accession>A0AAN8E4K4</accession>
<reference evidence="1 2" key="1">
    <citation type="journal article" date="2023" name="Mol. Biol. Evol.">
        <title>Genomics of Secondarily Temperate Adaptation in the Only Non-Antarctic Icefish.</title>
        <authorList>
            <person name="Rivera-Colon A.G."/>
            <person name="Rayamajhi N."/>
            <person name="Minhas B.F."/>
            <person name="Madrigal G."/>
            <person name="Bilyk K.T."/>
            <person name="Yoon V."/>
            <person name="Hune M."/>
            <person name="Gregory S."/>
            <person name="Cheng C.H.C."/>
            <person name="Catchen J.M."/>
        </authorList>
    </citation>
    <scope>NUCLEOTIDE SEQUENCE [LARGE SCALE GENOMIC DNA]</scope>
    <source>
        <tissue evidence="1">White muscle</tissue>
    </source>
</reference>
<protein>
    <submittedName>
        <fullName evidence="1">Uncharacterized protein</fullName>
    </submittedName>
</protein>
<proteinExistence type="predicted"/>
<name>A0AAN8E4K4_CHAGU</name>
<sequence>MTWSKALIGERVSLEHKQVSFRKIRQVVGPYQHLCNLTLTLHHIEAVSLLSSTVTFSGAGLCAASGAPSCVSLHMLDSVGPVRVLHQELHPACPSTCLTLLARSVCCIRSSILRVHPHA</sequence>
<evidence type="ECO:0000313" key="2">
    <source>
        <dbReference type="Proteomes" id="UP001331515"/>
    </source>
</evidence>
<organism evidence="1 2">
    <name type="scientific">Champsocephalus gunnari</name>
    <name type="common">Mackerel icefish</name>
    <dbReference type="NCBI Taxonomy" id="52237"/>
    <lineage>
        <taxon>Eukaryota</taxon>
        <taxon>Metazoa</taxon>
        <taxon>Chordata</taxon>
        <taxon>Craniata</taxon>
        <taxon>Vertebrata</taxon>
        <taxon>Euteleostomi</taxon>
        <taxon>Actinopterygii</taxon>
        <taxon>Neopterygii</taxon>
        <taxon>Teleostei</taxon>
        <taxon>Neoteleostei</taxon>
        <taxon>Acanthomorphata</taxon>
        <taxon>Eupercaria</taxon>
        <taxon>Perciformes</taxon>
        <taxon>Notothenioidei</taxon>
        <taxon>Channichthyidae</taxon>
        <taxon>Champsocephalus</taxon>
    </lineage>
</organism>
<gene>
    <name evidence="1" type="ORF">CgunFtcFv8_004870</name>
</gene>
<evidence type="ECO:0000313" key="1">
    <source>
        <dbReference type="EMBL" id="KAK5933224.1"/>
    </source>
</evidence>
<comment type="caution">
    <text evidence="1">The sequence shown here is derived from an EMBL/GenBank/DDBJ whole genome shotgun (WGS) entry which is preliminary data.</text>
</comment>
<dbReference type="Proteomes" id="UP001331515">
    <property type="component" value="Unassembled WGS sequence"/>
</dbReference>
<keyword evidence="2" id="KW-1185">Reference proteome</keyword>